<keyword evidence="6 9" id="KW-1133">Transmembrane helix</keyword>
<feature type="transmembrane region" description="Helical" evidence="9">
    <location>
        <begin position="500"/>
        <end position="522"/>
    </location>
</feature>
<evidence type="ECO:0000313" key="10">
    <source>
        <dbReference type="EMBL" id="KAG2191371.1"/>
    </source>
</evidence>
<feature type="transmembrane region" description="Helical" evidence="9">
    <location>
        <begin position="372"/>
        <end position="396"/>
    </location>
</feature>
<name>A0A8H7QH48_9FUNG</name>
<dbReference type="GO" id="GO:0072657">
    <property type="term" value="P:protein localization to membrane"/>
    <property type="evidence" value="ECO:0007669"/>
    <property type="project" value="TreeGrafter"/>
</dbReference>
<organism evidence="10 11">
    <name type="scientific">Mucor plumbeus</name>
    <dbReference type="NCBI Taxonomy" id="97098"/>
    <lineage>
        <taxon>Eukaryota</taxon>
        <taxon>Fungi</taxon>
        <taxon>Fungi incertae sedis</taxon>
        <taxon>Mucoromycota</taxon>
        <taxon>Mucoromycotina</taxon>
        <taxon>Mucoromycetes</taxon>
        <taxon>Mucorales</taxon>
        <taxon>Mucorineae</taxon>
        <taxon>Mucoraceae</taxon>
        <taxon>Mucor</taxon>
    </lineage>
</organism>
<keyword evidence="4 9" id="KW-0812">Transmembrane</keyword>
<evidence type="ECO:0000313" key="11">
    <source>
        <dbReference type="Proteomes" id="UP000650833"/>
    </source>
</evidence>
<keyword evidence="7" id="KW-0333">Golgi apparatus</keyword>
<feature type="transmembrane region" description="Helical" evidence="9">
    <location>
        <begin position="534"/>
        <end position="553"/>
    </location>
</feature>
<feature type="transmembrane region" description="Helical" evidence="9">
    <location>
        <begin position="241"/>
        <end position="261"/>
    </location>
</feature>
<proteinExistence type="inferred from homology"/>
<gene>
    <name evidence="10" type="ORF">INT46_005007</name>
</gene>
<dbReference type="GO" id="GO:0005794">
    <property type="term" value="C:Golgi apparatus"/>
    <property type="evidence" value="ECO:0007669"/>
    <property type="project" value="UniProtKB-SubCell"/>
</dbReference>
<sequence>MTTKIVAILLLVYCHLALTFKQGDSIPIYYNKVFSLQNQLSYSYQSLNFVCPTTFTRKKSLLVFDQDFRGDRLVQSNYKVNFLENQDCKLLCKQSWSVEDAIQAEELISKDYIVEWELNGLPGATVSYTNEAPEHNYRIGFPLGFKKGDSTYINNHVIFQILYTVDKNQFGQYDIVGFEVYPDSIADGECTKKNIEYEYQQVTGRRTQVSFSYSVQWKQVKENTRWNAFLTKPNPDRHYSAMSNGVIVVLIVFAIIAIILLKTIYKDNSSSGEDKDFKIYDDTDDFVGWKLINRDVFRRPIYGGLLTPIMGSGIQLLIVSIGLIVCLQFGWYHPAQPGSLTRWFTFLFLLGSVPAGYCSARIYKVFRGKSWVLNSILTAFVVPSVFVIIEFGASMMNWSQQSSLAISFSGWVSLISIWLFILTPLTFIGAYFGEKAERIEHPSRTTQIPRMIPKKRWYQLDFIRILLGGIVPFAVVFLNWHELLNSIAKGEYILSINYTIWVSILLLIATAEMTIVLIFLQLCNEDYHWWWQSMMIGGSPALYMFAYGIFYYLQKSNIQGFIGGTIYVVNLLIGCSLIGLCTGTLGFASSYIIIRRIYSTVKVNL</sequence>
<evidence type="ECO:0000256" key="2">
    <source>
        <dbReference type="ARBA" id="ARBA00004555"/>
    </source>
</evidence>
<dbReference type="EMBL" id="JAEPRC010000834">
    <property type="protein sequence ID" value="KAG2191371.1"/>
    <property type="molecule type" value="Genomic_DNA"/>
</dbReference>
<evidence type="ECO:0000256" key="3">
    <source>
        <dbReference type="ARBA" id="ARBA00005227"/>
    </source>
</evidence>
<evidence type="ECO:0000256" key="5">
    <source>
        <dbReference type="ARBA" id="ARBA00022729"/>
    </source>
</evidence>
<dbReference type="PANTHER" id="PTHR10766">
    <property type="entry name" value="TRANSMEMBRANE 9 SUPERFAMILY PROTEIN"/>
    <property type="match status" value="1"/>
</dbReference>
<evidence type="ECO:0000256" key="9">
    <source>
        <dbReference type="RuleBase" id="RU363079"/>
    </source>
</evidence>
<dbReference type="InterPro" id="IPR004240">
    <property type="entry name" value="EMP70"/>
</dbReference>
<feature type="signal peptide" evidence="9">
    <location>
        <begin position="1"/>
        <end position="19"/>
    </location>
</feature>
<feature type="transmembrane region" description="Helical" evidence="9">
    <location>
        <begin position="565"/>
        <end position="594"/>
    </location>
</feature>
<keyword evidence="8 9" id="KW-0472">Membrane</keyword>
<dbReference type="PANTHER" id="PTHR10766:SF55">
    <property type="entry name" value="TRANSMEMBRANE 9 SUPERFAMILY MEMBER 4"/>
    <property type="match status" value="1"/>
</dbReference>
<comment type="caution">
    <text evidence="10">The sequence shown here is derived from an EMBL/GenBank/DDBJ whole genome shotgun (WGS) entry which is preliminary data.</text>
</comment>
<feature type="transmembrane region" description="Helical" evidence="9">
    <location>
        <begin position="301"/>
        <end position="331"/>
    </location>
</feature>
<dbReference type="Proteomes" id="UP000650833">
    <property type="component" value="Unassembled WGS sequence"/>
</dbReference>
<dbReference type="OrthoDB" id="1666796at2759"/>
<evidence type="ECO:0000256" key="6">
    <source>
        <dbReference type="ARBA" id="ARBA00022989"/>
    </source>
</evidence>
<dbReference type="AlphaFoldDB" id="A0A8H7QH48"/>
<protein>
    <recommendedName>
        <fullName evidence="9">Transmembrane 9 superfamily member</fullName>
    </recommendedName>
</protein>
<feature type="transmembrane region" description="Helical" evidence="9">
    <location>
        <begin position="343"/>
        <end position="360"/>
    </location>
</feature>
<evidence type="ECO:0000256" key="1">
    <source>
        <dbReference type="ARBA" id="ARBA00004141"/>
    </source>
</evidence>
<accession>A0A8H7QH48</accession>
<evidence type="ECO:0000256" key="8">
    <source>
        <dbReference type="ARBA" id="ARBA00023136"/>
    </source>
</evidence>
<dbReference type="GO" id="GO:0016020">
    <property type="term" value="C:membrane"/>
    <property type="evidence" value="ECO:0007669"/>
    <property type="project" value="UniProtKB-SubCell"/>
</dbReference>
<keyword evidence="11" id="KW-1185">Reference proteome</keyword>
<feature type="transmembrane region" description="Helical" evidence="9">
    <location>
        <begin position="408"/>
        <end position="432"/>
    </location>
</feature>
<feature type="chain" id="PRO_5034288580" description="Transmembrane 9 superfamily member" evidence="9">
    <location>
        <begin position="20"/>
        <end position="605"/>
    </location>
</feature>
<keyword evidence="5 9" id="KW-0732">Signal</keyword>
<evidence type="ECO:0000256" key="4">
    <source>
        <dbReference type="ARBA" id="ARBA00022692"/>
    </source>
</evidence>
<evidence type="ECO:0000256" key="7">
    <source>
        <dbReference type="ARBA" id="ARBA00023034"/>
    </source>
</evidence>
<comment type="subcellular location">
    <subcellularLocation>
        <location evidence="2">Golgi apparatus</location>
    </subcellularLocation>
    <subcellularLocation>
        <location evidence="1">Membrane</location>
        <topology evidence="1">Multi-pass membrane protein</topology>
    </subcellularLocation>
</comment>
<reference evidence="10" key="1">
    <citation type="submission" date="2020-12" db="EMBL/GenBank/DDBJ databases">
        <title>Metabolic potential, ecology and presence of endohyphal bacteria is reflected in genomic diversity of Mucoromycotina.</title>
        <authorList>
            <person name="Muszewska A."/>
            <person name="Okrasinska A."/>
            <person name="Steczkiewicz K."/>
            <person name="Drgas O."/>
            <person name="Orlowska M."/>
            <person name="Perlinska-Lenart U."/>
            <person name="Aleksandrzak-Piekarczyk T."/>
            <person name="Szatraj K."/>
            <person name="Zielenkiewicz U."/>
            <person name="Pilsyk S."/>
            <person name="Malc E."/>
            <person name="Mieczkowski P."/>
            <person name="Kruszewska J.S."/>
            <person name="Biernat P."/>
            <person name="Pawlowska J."/>
        </authorList>
    </citation>
    <scope>NUCLEOTIDE SEQUENCE</scope>
    <source>
        <strain evidence="10">CBS 226.32</strain>
    </source>
</reference>
<feature type="transmembrane region" description="Helical" evidence="9">
    <location>
        <begin position="462"/>
        <end position="480"/>
    </location>
</feature>
<comment type="similarity">
    <text evidence="3 9">Belongs to the nonaspanin (TM9SF) (TC 9.A.2) family.</text>
</comment>
<dbReference type="Pfam" id="PF02990">
    <property type="entry name" value="EMP70"/>
    <property type="match status" value="1"/>
</dbReference>